<dbReference type="GO" id="GO:0016020">
    <property type="term" value="C:membrane"/>
    <property type="evidence" value="ECO:0007669"/>
    <property type="project" value="InterPro"/>
</dbReference>
<feature type="transmembrane region" description="Helical" evidence="1">
    <location>
        <begin position="197"/>
        <end position="219"/>
    </location>
</feature>
<reference evidence="3" key="1">
    <citation type="submission" date="2018-10" db="EMBL/GenBank/DDBJ databases">
        <authorList>
            <person name="Peiro R."/>
            <person name="Begona"/>
            <person name="Cbmso G."/>
            <person name="Lopez M."/>
            <person name="Gonzalez S."/>
            <person name="Sacristan E."/>
            <person name="Castillo E."/>
        </authorList>
    </citation>
    <scope>NUCLEOTIDE SEQUENCE [LARGE SCALE GENOMIC DNA]</scope>
</reference>
<accession>A0A447CZ00</accession>
<evidence type="ECO:0008006" key="4">
    <source>
        <dbReference type="Google" id="ProtNLM"/>
    </source>
</evidence>
<evidence type="ECO:0000256" key="1">
    <source>
        <dbReference type="SAM" id="Phobius"/>
    </source>
</evidence>
<organism evidence="2 3">
    <name type="scientific">Rhodoplanes serenus</name>
    <dbReference type="NCBI Taxonomy" id="200615"/>
    <lineage>
        <taxon>Bacteria</taxon>
        <taxon>Pseudomonadati</taxon>
        <taxon>Pseudomonadota</taxon>
        <taxon>Alphaproteobacteria</taxon>
        <taxon>Hyphomicrobiales</taxon>
        <taxon>Nitrobacteraceae</taxon>
        <taxon>Rhodoplanes</taxon>
    </lineage>
</organism>
<dbReference type="InterPro" id="IPR004513">
    <property type="entry name" value="FtsX"/>
</dbReference>
<name>A0A447CZ00_9BRAD</name>
<feature type="transmembrane region" description="Helical" evidence="1">
    <location>
        <begin position="303"/>
        <end position="321"/>
    </location>
</feature>
<comment type="caution">
    <text evidence="2">The sequence shown here is derived from an EMBL/GenBank/DDBJ whole genome shotgun (WGS) entry which is preliminary data.</text>
</comment>
<dbReference type="AlphaFoldDB" id="A0A447CZ00"/>
<dbReference type="GO" id="GO:0032153">
    <property type="term" value="C:cell division site"/>
    <property type="evidence" value="ECO:0007669"/>
    <property type="project" value="TreeGrafter"/>
</dbReference>
<dbReference type="Proteomes" id="UP000289200">
    <property type="component" value="Unassembled WGS sequence"/>
</dbReference>
<dbReference type="RefSeq" id="WP_244601678.1">
    <property type="nucleotide sequence ID" value="NZ_UWOC01000171.1"/>
</dbReference>
<feature type="transmembrane region" description="Helical" evidence="1">
    <location>
        <begin position="252"/>
        <end position="274"/>
    </location>
</feature>
<dbReference type="PANTHER" id="PTHR47755:SF1">
    <property type="entry name" value="CELL DIVISION PROTEIN FTSX"/>
    <property type="match status" value="1"/>
</dbReference>
<evidence type="ECO:0000313" key="2">
    <source>
        <dbReference type="EMBL" id="VCU10512.1"/>
    </source>
</evidence>
<evidence type="ECO:0000313" key="3">
    <source>
        <dbReference type="Proteomes" id="UP000289200"/>
    </source>
</evidence>
<dbReference type="EMBL" id="UWOC01000171">
    <property type="protein sequence ID" value="VCU10512.1"/>
    <property type="molecule type" value="Genomic_DNA"/>
</dbReference>
<sequence>MSTTDRTAARGRPRTSARVAAALPSWGELVARFGRRPRETPIVPRASIAAGALVAVVAIMTFLASLTAGAVVTVIGAAAEWQSDVAREVTVQVRPMAGRDLDADVARTVEIVRTAPGVTAVQPQDKAESARLLEPWLGSGLSLDSLPVPRLIVVAVTPGRPPDYVALKARLAAEVPGATLDDHRAFARRLRAMADTAVGIGLAVLALVMAATVLSVAFATRGAMATNRPTVEVLHFIGAKDAYVAGQFMRHFLFLGLHGGAIGGGAAALVFLLLGLVGGRLFGLGGADVAALFGGAALGPGGYLVLVGLVAVVALVTAVTARRVVTVTLRQVG</sequence>
<keyword evidence="3" id="KW-1185">Reference proteome</keyword>
<gene>
    <name evidence="2" type="ORF">RHODGE_RHODGE_03711</name>
</gene>
<protein>
    <recommendedName>
        <fullName evidence="4">Cell division protein FtsX</fullName>
    </recommendedName>
</protein>
<proteinExistence type="predicted"/>
<keyword evidence="1" id="KW-0472">Membrane</keyword>
<keyword evidence="1" id="KW-1133">Transmembrane helix</keyword>
<keyword evidence="1" id="KW-0812">Transmembrane</keyword>
<dbReference type="PANTHER" id="PTHR47755">
    <property type="entry name" value="CELL DIVISION PROTEIN FTSX"/>
    <property type="match status" value="1"/>
</dbReference>
<dbReference type="GO" id="GO:0051301">
    <property type="term" value="P:cell division"/>
    <property type="evidence" value="ECO:0007669"/>
    <property type="project" value="InterPro"/>
</dbReference>
<feature type="transmembrane region" description="Helical" evidence="1">
    <location>
        <begin position="48"/>
        <end position="78"/>
    </location>
</feature>